<feature type="binding site" evidence="7">
    <location>
        <position position="15"/>
    </location>
    <ligand>
        <name>S-adenosyl-L-methionine</name>
        <dbReference type="ChEBI" id="CHEBI:59789"/>
    </ligand>
</feature>
<dbReference type="PANTHER" id="PTHR30481:SF3">
    <property type="entry name" value="DNA ADENINE METHYLASE"/>
    <property type="match status" value="1"/>
</dbReference>
<dbReference type="InterPro" id="IPR023095">
    <property type="entry name" value="Ade_MeTrfase_dom_2"/>
</dbReference>
<evidence type="ECO:0000256" key="5">
    <source>
        <dbReference type="ARBA" id="ARBA00022691"/>
    </source>
</evidence>
<evidence type="ECO:0000256" key="8">
    <source>
        <dbReference type="RuleBase" id="RU361257"/>
    </source>
</evidence>
<dbReference type="GO" id="GO:1904047">
    <property type="term" value="F:S-adenosyl-L-methionine binding"/>
    <property type="evidence" value="ECO:0007669"/>
    <property type="project" value="TreeGrafter"/>
</dbReference>
<comment type="similarity">
    <text evidence="1 8">Belongs to the N(4)/N(6)-methyltransferase family.</text>
</comment>
<dbReference type="PROSITE" id="PS00092">
    <property type="entry name" value="N6_MTASE"/>
    <property type="match status" value="1"/>
</dbReference>
<feature type="binding site" evidence="7">
    <location>
        <position position="56"/>
    </location>
    <ligand>
        <name>S-adenosyl-L-methionine</name>
        <dbReference type="ChEBI" id="CHEBI:59789"/>
    </ligand>
</feature>
<comment type="catalytic activity">
    <reaction evidence="6 8">
        <text>a 2'-deoxyadenosine in DNA + S-adenosyl-L-methionine = an N(6)-methyl-2'-deoxyadenosine in DNA + S-adenosyl-L-homocysteine + H(+)</text>
        <dbReference type="Rhea" id="RHEA:15197"/>
        <dbReference type="Rhea" id="RHEA-COMP:12418"/>
        <dbReference type="Rhea" id="RHEA-COMP:12419"/>
        <dbReference type="ChEBI" id="CHEBI:15378"/>
        <dbReference type="ChEBI" id="CHEBI:57856"/>
        <dbReference type="ChEBI" id="CHEBI:59789"/>
        <dbReference type="ChEBI" id="CHEBI:90615"/>
        <dbReference type="ChEBI" id="CHEBI:90616"/>
        <dbReference type="EC" id="2.1.1.72"/>
    </reaction>
</comment>
<evidence type="ECO:0000256" key="7">
    <source>
        <dbReference type="PIRSR" id="PIRSR000398-1"/>
    </source>
</evidence>
<evidence type="ECO:0000256" key="1">
    <source>
        <dbReference type="ARBA" id="ARBA00006594"/>
    </source>
</evidence>
<dbReference type="InterPro" id="IPR029063">
    <property type="entry name" value="SAM-dependent_MTases_sf"/>
</dbReference>
<evidence type="ECO:0000256" key="2">
    <source>
        <dbReference type="ARBA" id="ARBA00011900"/>
    </source>
</evidence>
<evidence type="ECO:0000256" key="4">
    <source>
        <dbReference type="ARBA" id="ARBA00022679"/>
    </source>
</evidence>
<keyword evidence="3 8" id="KW-0489">Methyltransferase</keyword>
<evidence type="ECO:0000313" key="9">
    <source>
        <dbReference type="EMBL" id="NNV20219.1"/>
    </source>
</evidence>
<protein>
    <recommendedName>
        <fullName evidence="2 8">Site-specific DNA-methyltransferase (adenine-specific)</fullName>
        <ecNumber evidence="2 8">2.1.1.72</ecNumber>
    </recommendedName>
</protein>
<dbReference type="InterPro" id="IPR012263">
    <property type="entry name" value="M_m6A_EcoRV"/>
</dbReference>
<dbReference type="InterPro" id="IPR002052">
    <property type="entry name" value="DNA_methylase_N6_adenine_CS"/>
</dbReference>
<dbReference type="GO" id="GO:0006298">
    <property type="term" value="P:mismatch repair"/>
    <property type="evidence" value="ECO:0007669"/>
    <property type="project" value="TreeGrafter"/>
</dbReference>
<dbReference type="NCBIfam" id="TIGR00571">
    <property type="entry name" value="dam"/>
    <property type="match status" value="1"/>
</dbReference>
<accession>A0A7Y3WWH3</accession>
<dbReference type="EMBL" id="PKQI01000001">
    <property type="protein sequence ID" value="NNV20219.1"/>
    <property type="molecule type" value="Genomic_DNA"/>
</dbReference>
<dbReference type="PANTHER" id="PTHR30481">
    <property type="entry name" value="DNA ADENINE METHYLASE"/>
    <property type="match status" value="1"/>
</dbReference>
<dbReference type="Pfam" id="PF02086">
    <property type="entry name" value="MethyltransfD12"/>
    <property type="match status" value="1"/>
</dbReference>
<comment type="caution">
    <text evidence="9">The sequence shown here is derived from an EMBL/GenBank/DDBJ whole genome shotgun (WGS) entry which is preliminary data.</text>
</comment>
<dbReference type="InterPro" id="IPR012327">
    <property type="entry name" value="MeTrfase_D12"/>
</dbReference>
<dbReference type="Gene3D" id="3.40.50.150">
    <property type="entry name" value="Vaccinia Virus protein VP39"/>
    <property type="match status" value="1"/>
</dbReference>
<name>A0A7Y3WWH3_9HYPH</name>
<feature type="binding site" evidence="7">
    <location>
        <position position="11"/>
    </location>
    <ligand>
        <name>S-adenosyl-L-methionine</name>
        <dbReference type="ChEBI" id="CHEBI:59789"/>
    </ligand>
</feature>
<reference evidence="9 10" key="1">
    <citation type="submission" date="2018-11" db="EMBL/GenBank/DDBJ databases">
        <title>Genome sequencing and analysis.</title>
        <authorList>
            <person name="Huang Y.-T."/>
        </authorList>
    </citation>
    <scope>NUCLEOTIDE SEQUENCE [LARGE SCALE GENOMIC DNA]</scope>
    <source>
        <strain evidence="9 10">SHIN</strain>
    </source>
</reference>
<dbReference type="Proteomes" id="UP000526233">
    <property type="component" value="Unassembled WGS sequence"/>
</dbReference>
<dbReference type="GO" id="GO:0032259">
    <property type="term" value="P:methylation"/>
    <property type="evidence" value="ECO:0007669"/>
    <property type="project" value="UniProtKB-KW"/>
</dbReference>
<evidence type="ECO:0000256" key="6">
    <source>
        <dbReference type="ARBA" id="ARBA00047942"/>
    </source>
</evidence>
<feature type="binding site" evidence="7">
    <location>
        <position position="179"/>
    </location>
    <ligand>
        <name>S-adenosyl-L-methionine</name>
        <dbReference type="ChEBI" id="CHEBI:59789"/>
    </ligand>
</feature>
<proteinExistence type="inferred from homology"/>
<gene>
    <name evidence="9" type="ORF">EHE22_07260</name>
</gene>
<dbReference type="AlphaFoldDB" id="A0A7Y3WWH3"/>
<sequence length="269" mass="30752">MEINIKPFLKWAGGKRWLTKTLFPLIPEDYGRYVESFLGSGAIFFALSPQEAFLSDINAELVNTYLAIRDHPGEILLGLRDLHDRHSHDLYYLIRNTHPDSDIQAAIRFLYLNRTCWNGLYRVNRKNEFNVPIGTKSSVLFDDDDFFAVSNVLKKATISAIDFEEAIDSASSNDLIYVDPPYTVKHNFNGFLKYNQSIFSWDDQVRLHDALVRARTRGCHILVSNANHESIHELYSDFHITHTIPRASVIAGQSKARGLTSEFLVVHHA</sequence>
<dbReference type="PIRSF" id="PIRSF000398">
    <property type="entry name" value="M_m6A_EcoRV"/>
    <property type="match status" value="1"/>
</dbReference>
<keyword evidence="4 8" id="KW-0808">Transferase</keyword>
<dbReference type="Gene3D" id="1.10.1020.10">
    <property type="entry name" value="Adenine-specific Methyltransferase, Domain 2"/>
    <property type="match status" value="1"/>
</dbReference>
<evidence type="ECO:0000256" key="3">
    <source>
        <dbReference type="ARBA" id="ARBA00022603"/>
    </source>
</evidence>
<dbReference type="RefSeq" id="WP_171379774.1">
    <property type="nucleotide sequence ID" value="NZ_PKQI01000001.1"/>
</dbReference>
<dbReference type="GO" id="GO:0043565">
    <property type="term" value="F:sequence-specific DNA binding"/>
    <property type="evidence" value="ECO:0007669"/>
    <property type="project" value="TreeGrafter"/>
</dbReference>
<dbReference type="PRINTS" id="PR00505">
    <property type="entry name" value="D12N6MTFRASE"/>
</dbReference>
<evidence type="ECO:0000313" key="10">
    <source>
        <dbReference type="Proteomes" id="UP000526233"/>
    </source>
</evidence>
<dbReference type="SUPFAM" id="SSF53335">
    <property type="entry name" value="S-adenosyl-L-methionine-dependent methyltransferases"/>
    <property type="match status" value="1"/>
</dbReference>
<keyword evidence="5 8" id="KW-0949">S-adenosyl-L-methionine</keyword>
<organism evidence="9 10">
    <name type="scientific">Brucella pseudogrignonensis</name>
    <dbReference type="NCBI Taxonomy" id="419475"/>
    <lineage>
        <taxon>Bacteria</taxon>
        <taxon>Pseudomonadati</taxon>
        <taxon>Pseudomonadota</taxon>
        <taxon>Alphaproteobacteria</taxon>
        <taxon>Hyphomicrobiales</taxon>
        <taxon>Brucellaceae</taxon>
        <taxon>Brucella/Ochrobactrum group</taxon>
        <taxon>Brucella</taxon>
    </lineage>
</organism>
<dbReference type="GO" id="GO:0009307">
    <property type="term" value="P:DNA restriction-modification system"/>
    <property type="evidence" value="ECO:0007669"/>
    <property type="project" value="InterPro"/>
</dbReference>
<dbReference type="GO" id="GO:0009007">
    <property type="term" value="F:site-specific DNA-methyltransferase (adenine-specific) activity"/>
    <property type="evidence" value="ECO:0007669"/>
    <property type="project" value="UniProtKB-UniRule"/>
</dbReference>
<dbReference type="EC" id="2.1.1.72" evidence="2 8"/>